<dbReference type="Pfam" id="PF22692">
    <property type="entry name" value="LlgE_F_G_D1"/>
    <property type="match status" value="1"/>
</dbReference>
<reference evidence="8 9" key="1">
    <citation type="submission" date="2018-10" db="EMBL/GenBank/DDBJ databases">
        <title>Proposal of Lysobacter pythonis sp. nov. isolated from royal pythons (Python regius).</title>
        <authorList>
            <person name="Hans-Juergen B."/>
            <person name="Huptas C."/>
            <person name="Sandra B."/>
            <person name="Igor L."/>
            <person name="Joachim S."/>
            <person name="Siegfried S."/>
            <person name="Mareike W."/>
            <person name="Peter K."/>
        </authorList>
    </citation>
    <scope>NUCLEOTIDE SEQUENCE [LARGE SCALE GENOMIC DNA]</scope>
    <source>
        <strain evidence="8 9">4284/11</strain>
    </source>
</reference>
<dbReference type="GO" id="GO:0071978">
    <property type="term" value="P:bacterial-type flagellum-dependent swarming motility"/>
    <property type="evidence" value="ECO:0007669"/>
    <property type="project" value="TreeGrafter"/>
</dbReference>
<keyword evidence="9" id="KW-1185">Reference proteome</keyword>
<feature type="domain" description="Flagellar hook protein FlgE/F/G-like D1" evidence="7">
    <location>
        <begin position="85"/>
        <end position="148"/>
    </location>
</feature>
<proteinExistence type="inferred from homology"/>
<evidence type="ECO:0000313" key="9">
    <source>
        <dbReference type="Proteomes" id="UP000275012"/>
    </source>
</evidence>
<evidence type="ECO:0000256" key="2">
    <source>
        <dbReference type="ARBA" id="ARBA00009677"/>
    </source>
</evidence>
<dbReference type="PANTHER" id="PTHR30435">
    <property type="entry name" value="FLAGELLAR PROTEIN"/>
    <property type="match status" value="1"/>
</dbReference>
<evidence type="ECO:0000259" key="7">
    <source>
        <dbReference type="Pfam" id="PF22692"/>
    </source>
</evidence>
<evidence type="ECO:0000256" key="3">
    <source>
        <dbReference type="ARBA" id="ARBA00023143"/>
    </source>
</evidence>
<dbReference type="GO" id="GO:0009425">
    <property type="term" value="C:bacterial-type flagellum basal body"/>
    <property type="evidence" value="ECO:0007669"/>
    <property type="project" value="UniProtKB-SubCell"/>
</dbReference>
<comment type="similarity">
    <text evidence="2 4">Belongs to the flagella basal body rod proteins family.</text>
</comment>
<evidence type="ECO:0000256" key="1">
    <source>
        <dbReference type="ARBA" id="ARBA00004117"/>
    </source>
</evidence>
<dbReference type="Pfam" id="PF06429">
    <property type="entry name" value="Flg_bbr_C"/>
    <property type="match status" value="1"/>
</dbReference>
<evidence type="ECO:0000313" key="8">
    <source>
        <dbReference type="EMBL" id="RMH94070.1"/>
    </source>
</evidence>
<gene>
    <name evidence="8" type="ORF">EBB59_02595</name>
</gene>
<dbReference type="InterPro" id="IPR001444">
    <property type="entry name" value="Flag_bb_rod_N"/>
</dbReference>
<dbReference type="AlphaFoldDB" id="A0A3M2I271"/>
<protein>
    <submittedName>
        <fullName evidence="8">Flagellar hook-basal body complex protein</fullName>
    </submittedName>
</protein>
<keyword evidence="8" id="KW-0966">Cell projection</keyword>
<dbReference type="NCBIfam" id="TIGR03506">
    <property type="entry name" value="FlgEFG_subfam"/>
    <property type="match status" value="2"/>
</dbReference>
<dbReference type="Proteomes" id="UP000275012">
    <property type="component" value="Unassembled WGS sequence"/>
</dbReference>
<feature type="domain" description="Flagellar basal body rod protein N-terminal" evidence="5">
    <location>
        <begin position="5"/>
        <end position="34"/>
    </location>
</feature>
<feature type="domain" description="Flagellar basal-body/hook protein C-terminal" evidence="6">
    <location>
        <begin position="205"/>
        <end position="249"/>
    </location>
</feature>
<evidence type="ECO:0000259" key="5">
    <source>
        <dbReference type="Pfam" id="PF00460"/>
    </source>
</evidence>
<dbReference type="RefSeq" id="WP_122100593.1">
    <property type="nucleotide sequence ID" value="NZ_RFLY01000003.1"/>
</dbReference>
<comment type="subcellular location">
    <subcellularLocation>
        <location evidence="1 4">Bacterial flagellum basal body</location>
    </subcellularLocation>
</comment>
<keyword evidence="3 4" id="KW-0975">Bacterial flagellum</keyword>
<accession>A0A3M2I271</accession>
<dbReference type="InterPro" id="IPR053967">
    <property type="entry name" value="LlgE_F_G-like_D1"/>
</dbReference>
<evidence type="ECO:0000259" key="6">
    <source>
        <dbReference type="Pfam" id="PF06429"/>
    </source>
</evidence>
<evidence type="ECO:0000256" key="4">
    <source>
        <dbReference type="RuleBase" id="RU362116"/>
    </source>
</evidence>
<dbReference type="InterPro" id="IPR020013">
    <property type="entry name" value="Flagellar_FlgE/F/G"/>
</dbReference>
<dbReference type="Pfam" id="PF00460">
    <property type="entry name" value="Flg_bb_rod"/>
    <property type="match status" value="1"/>
</dbReference>
<dbReference type="PANTHER" id="PTHR30435:SF19">
    <property type="entry name" value="FLAGELLAR BASAL-BODY ROD PROTEIN FLGG"/>
    <property type="match status" value="1"/>
</dbReference>
<keyword evidence="8" id="KW-0282">Flagellum</keyword>
<comment type="caution">
    <text evidence="8">The sequence shown here is derived from an EMBL/GenBank/DDBJ whole genome shotgun (WGS) entry which is preliminary data.</text>
</comment>
<dbReference type="InterPro" id="IPR037925">
    <property type="entry name" value="FlgE/F/G-like"/>
</dbReference>
<dbReference type="EMBL" id="RFLY01000003">
    <property type="protein sequence ID" value="RMH94070.1"/>
    <property type="molecule type" value="Genomic_DNA"/>
</dbReference>
<sequence length="251" mass="26529">MDAMHIAATGLRSEQKQIEVISNNVANMQTPGFKRGRVNFVDVAAAASPSVKVVESRGNGTRVASTSTLFSNGEMRMTQNPLDVAIEGPGFFELDDGMGELAYTRAGQFRLDAEGYLVTAGGLRLANGFQVPLGASGLRISANGGVTAQLPGEVGDSFLGTIELAIFAAPEALQSQGGNLFRPTALAGTAIYLKPGDPGSGRLHQGYVELANVELIEEMSALVLAQRAYQMNARVLQAADQVMDTINNLRR</sequence>
<dbReference type="OrthoDB" id="8578401at2"/>
<organism evidence="8 9">
    <name type="scientific">Solilutibacter pythonis</name>
    <dbReference type="NCBI Taxonomy" id="2483112"/>
    <lineage>
        <taxon>Bacteria</taxon>
        <taxon>Pseudomonadati</taxon>
        <taxon>Pseudomonadota</taxon>
        <taxon>Gammaproteobacteria</taxon>
        <taxon>Lysobacterales</taxon>
        <taxon>Lysobacteraceae</taxon>
        <taxon>Solilutibacter</taxon>
    </lineage>
</organism>
<dbReference type="SUPFAM" id="SSF117143">
    <property type="entry name" value="Flagellar hook protein flgE"/>
    <property type="match status" value="1"/>
</dbReference>
<dbReference type="InterPro" id="IPR010930">
    <property type="entry name" value="Flg_bb/hook_C_dom"/>
</dbReference>
<keyword evidence="8" id="KW-0969">Cilium</keyword>
<name>A0A3M2I271_9GAMM</name>